<reference evidence="4" key="1">
    <citation type="journal article" date="2024" name="Syst. Appl. Microbiol.">
        <title>First single-strain enrichments of Electrothrix cable bacteria, description of E. aestuarii sp. nov. and E. rattekaaiensis sp. nov., and proposal of a cable bacteria taxonomy following the rules of the SeqCode.</title>
        <authorList>
            <person name="Plum-Jensen L.E."/>
            <person name="Schramm A."/>
            <person name="Marshall I.P.G."/>
        </authorList>
    </citation>
    <scope>NUCLEOTIDE SEQUENCE</scope>
    <source>
        <strain evidence="4">Rat1</strain>
    </source>
</reference>
<dbReference type="Gene3D" id="3.40.190.10">
    <property type="entry name" value="Periplasmic binding protein-like II"/>
    <property type="match status" value="2"/>
</dbReference>
<evidence type="ECO:0000259" key="3">
    <source>
        <dbReference type="Pfam" id="PF12849"/>
    </source>
</evidence>
<organism evidence="4">
    <name type="scientific">Candidatus Electrothrix aestuarii</name>
    <dbReference type="NCBI Taxonomy" id="3062594"/>
    <lineage>
        <taxon>Bacteria</taxon>
        <taxon>Pseudomonadati</taxon>
        <taxon>Thermodesulfobacteriota</taxon>
        <taxon>Desulfobulbia</taxon>
        <taxon>Desulfobulbales</taxon>
        <taxon>Desulfobulbaceae</taxon>
        <taxon>Candidatus Electrothrix</taxon>
    </lineage>
</organism>
<accession>A0AAU8LZ22</accession>
<feature type="domain" description="PBP" evidence="3">
    <location>
        <begin position="18"/>
        <end position="308"/>
    </location>
</feature>
<dbReference type="Pfam" id="PF12849">
    <property type="entry name" value="PBP_like_2"/>
    <property type="match status" value="1"/>
</dbReference>
<feature type="chain" id="PRO_5043493516" evidence="2">
    <location>
        <begin position="20"/>
        <end position="344"/>
    </location>
</feature>
<keyword evidence="1 2" id="KW-0732">Signal</keyword>
<dbReference type="InterPro" id="IPR050811">
    <property type="entry name" value="Phosphate_ABC_transporter"/>
</dbReference>
<evidence type="ECO:0000256" key="1">
    <source>
        <dbReference type="ARBA" id="ARBA00022729"/>
    </source>
</evidence>
<dbReference type="KEGG" id="eaj:Q3M24_05075"/>
<reference evidence="4" key="2">
    <citation type="submission" date="2024-06" db="EMBL/GenBank/DDBJ databases">
        <authorList>
            <person name="Plum-Jensen L.E."/>
            <person name="Schramm A."/>
            <person name="Marshall I.P.G."/>
        </authorList>
    </citation>
    <scope>NUCLEOTIDE SEQUENCE</scope>
    <source>
        <strain evidence="4">Rat1</strain>
    </source>
</reference>
<dbReference type="AlphaFoldDB" id="A0AAU8LZ22"/>
<protein>
    <submittedName>
        <fullName evidence="4">Substrate-binding domain-containing protein</fullName>
    </submittedName>
</protein>
<feature type="signal peptide" evidence="2">
    <location>
        <begin position="1"/>
        <end position="19"/>
    </location>
</feature>
<gene>
    <name evidence="4" type="ORF">Q3M24_05075</name>
</gene>
<dbReference type="EMBL" id="CP159373">
    <property type="protein sequence ID" value="XCN74131.1"/>
    <property type="molecule type" value="Genomic_DNA"/>
</dbReference>
<name>A0AAU8LZ22_9BACT</name>
<evidence type="ECO:0000256" key="2">
    <source>
        <dbReference type="SAM" id="SignalP"/>
    </source>
</evidence>
<dbReference type="InterPro" id="IPR024370">
    <property type="entry name" value="PBP_domain"/>
</dbReference>
<dbReference type="SUPFAM" id="SSF53850">
    <property type="entry name" value="Periplasmic binding protein-like II"/>
    <property type="match status" value="1"/>
</dbReference>
<proteinExistence type="predicted"/>
<dbReference type="PANTHER" id="PTHR30570:SF1">
    <property type="entry name" value="PHOSPHATE-BINDING PROTEIN PSTS"/>
    <property type="match status" value="1"/>
</dbReference>
<evidence type="ECO:0000313" key="4">
    <source>
        <dbReference type="EMBL" id="XCN74131.1"/>
    </source>
</evidence>
<sequence>MKKALFVAACMLLASDVWAGGRDFVSIVGSSTVYPFATTVAERFGKTSSFKTPKIESTGSGGGMKLFCAGAGIDTPDVTNCSRRIKKSEYDTCMTSGVKEIVEVKIGYDGIVLANSKKAERFKLSKKDIYLALARSVPDPKGSQTFVDNPYKTWKEVNASLPEVKIEVMGPPPTSGTRDAFDELAMEGGCKTFPWIKDLKKSDKKQFKSVCQALREDGAYIEAGENDNLIVQKLEANPNSLGIFGFSYLDQNADKIQGAIVDGIEPDFDHIADGSYSISRPLYMYVKKAHVGSVPGLEEFLAEFTSDRAWGDEGYLSEKGLIPMPEEERTQVEKAVKQLTPLQL</sequence>
<dbReference type="PANTHER" id="PTHR30570">
    <property type="entry name" value="PERIPLASMIC PHOSPHATE BINDING COMPONENT OF PHOSPHATE ABC TRANSPORTER"/>
    <property type="match status" value="1"/>
</dbReference>